<name>A0AAJ1AIN1_9BACT</name>
<sequence length="214" mass="23701">MRVITCPRPSKAGKLYGVVDAFPGIWSGKVLDVGCRSGAFREALHRYYPKVKYVGLDLCSGADTIADLGKGLPFGCAVFDVVVALDVLEHTDNIHRALEELCWVAGRFVVITLPNLYELKTRMRILLGHPVSGKYGLPVERPRDRHRWFFSFDEARTFITHSAKIGGFSILDEGCLIGPRRAARGVGELAVSRFPNLLSPWYVALLQRNTAIGS</sequence>
<reference evidence="1 2" key="1">
    <citation type="journal article" date="2021" name="bioRxiv">
        <title>Unraveling nitrogen, sulfur and carbon metabolic pathways and microbial community transcriptional responses to substrate deprivation and toxicity stresses in a bioreactor mimicking anoxic brackish coastal sediment conditions.</title>
        <authorList>
            <person name="Martins P.D."/>
            <person name="Echeveste M.J."/>
            <person name="Arshad A."/>
            <person name="Kurth J."/>
            <person name="Ouboter H."/>
            <person name="Jetten M.S.M."/>
            <person name="Welte C.U."/>
        </authorList>
    </citation>
    <scope>NUCLEOTIDE SEQUENCE [LARGE SCALE GENOMIC DNA]</scope>
    <source>
        <strain evidence="1">MAG_38</strain>
    </source>
</reference>
<comment type="caution">
    <text evidence="1">The sequence shown here is derived from an EMBL/GenBank/DDBJ whole genome shotgun (WGS) entry which is preliminary data.</text>
</comment>
<accession>A0AAJ1AIN1</accession>
<dbReference type="InterPro" id="IPR029063">
    <property type="entry name" value="SAM-dependent_MTases_sf"/>
</dbReference>
<organism evidence="1 2">
    <name type="scientific">Candidatus Methylomirabilis tolerans</name>
    <dbReference type="NCBI Taxonomy" id="3123416"/>
    <lineage>
        <taxon>Bacteria</taxon>
        <taxon>Candidatus Methylomirabilota</taxon>
        <taxon>Candidatus Methylomirabilia</taxon>
        <taxon>Candidatus Methylomirabilales</taxon>
        <taxon>Candidatus Methylomirabilaceae</taxon>
        <taxon>Candidatus Methylomirabilis</taxon>
    </lineage>
</organism>
<dbReference type="GO" id="GO:0032259">
    <property type="term" value="P:methylation"/>
    <property type="evidence" value="ECO:0007669"/>
    <property type="project" value="UniProtKB-KW"/>
</dbReference>
<dbReference type="Pfam" id="PF13489">
    <property type="entry name" value="Methyltransf_23"/>
    <property type="match status" value="1"/>
</dbReference>
<keyword evidence="1" id="KW-0808">Transferase</keyword>
<protein>
    <submittedName>
        <fullName evidence="1">Class I SAM-dependent methyltransferase</fullName>
    </submittedName>
</protein>
<dbReference type="GO" id="GO:0008168">
    <property type="term" value="F:methyltransferase activity"/>
    <property type="evidence" value="ECO:0007669"/>
    <property type="project" value="UniProtKB-KW"/>
</dbReference>
<keyword evidence="1" id="KW-0489">Methyltransferase</keyword>
<dbReference type="Gene3D" id="3.40.50.150">
    <property type="entry name" value="Vaccinia Virus protein VP39"/>
    <property type="match status" value="1"/>
</dbReference>
<gene>
    <name evidence="1" type="ORF">K8G79_10045</name>
</gene>
<evidence type="ECO:0000313" key="1">
    <source>
        <dbReference type="EMBL" id="MBZ0160460.1"/>
    </source>
</evidence>
<proteinExistence type="predicted"/>
<dbReference type="AlphaFoldDB" id="A0AAJ1AIN1"/>
<dbReference type="Proteomes" id="UP001197609">
    <property type="component" value="Unassembled WGS sequence"/>
</dbReference>
<evidence type="ECO:0000313" key="2">
    <source>
        <dbReference type="Proteomes" id="UP001197609"/>
    </source>
</evidence>
<dbReference type="EMBL" id="JAIOIU010000126">
    <property type="protein sequence ID" value="MBZ0160460.1"/>
    <property type="molecule type" value="Genomic_DNA"/>
</dbReference>
<dbReference type="SUPFAM" id="SSF53335">
    <property type="entry name" value="S-adenosyl-L-methionine-dependent methyltransferases"/>
    <property type="match status" value="1"/>
</dbReference>